<comment type="caution">
    <text evidence="1">The sequence shown here is derived from an EMBL/GenBank/DDBJ whole genome shotgun (WGS) entry which is preliminary data.</text>
</comment>
<evidence type="ECO:0000313" key="2">
    <source>
        <dbReference type="Proteomes" id="UP000215483"/>
    </source>
</evidence>
<organism evidence="1 2">
    <name type="scientific">Streptomyces diastatochromogenes</name>
    <dbReference type="NCBI Taxonomy" id="42236"/>
    <lineage>
        <taxon>Bacteria</taxon>
        <taxon>Bacillati</taxon>
        <taxon>Actinomycetota</taxon>
        <taxon>Actinomycetes</taxon>
        <taxon>Kitasatosporales</taxon>
        <taxon>Streptomycetaceae</taxon>
        <taxon>Streptomyces</taxon>
    </lineage>
</organism>
<keyword evidence="2" id="KW-1185">Reference proteome</keyword>
<dbReference type="Pfam" id="PF20218">
    <property type="entry name" value="DUF6578"/>
    <property type="match status" value="1"/>
</dbReference>
<gene>
    <name evidence="1" type="ORF">BEK98_20640</name>
</gene>
<sequence>MAVRFLEGGGMALMRVFYEDWQMECCGKPFSVGQEVGWRLVAVDGKETGNGHWQGAEAWVENHGGPKHKTVGQVRAIDVVHQEYAAHHDPRADEPAVLADLKPGTVVIRGTGRALEPVPGARTLEPVDSCPKWFGDFEEEEQPPRKVPYRVRRAVGALVTLEVPDDPGGPGRRAARTR</sequence>
<dbReference type="InterPro" id="IPR046485">
    <property type="entry name" value="DUF6578"/>
</dbReference>
<protein>
    <submittedName>
        <fullName evidence="1">Uncharacterized protein</fullName>
    </submittedName>
</protein>
<proteinExistence type="predicted"/>
<evidence type="ECO:0000313" key="1">
    <source>
        <dbReference type="EMBL" id="OXY94271.1"/>
    </source>
</evidence>
<reference evidence="1 2" key="1">
    <citation type="submission" date="2016-07" db="EMBL/GenBank/DDBJ databases">
        <title>Draft genome of Streptomyces diastatochromogenes.</title>
        <authorList>
            <person name="Podduturi R."/>
            <person name="Lukassen M.B."/>
            <person name="Clausen N."/>
            <person name="Nielsen J.L."/>
            <person name="Jorgensen N.O."/>
        </authorList>
    </citation>
    <scope>NUCLEOTIDE SEQUENCE [LARGE SCALE GENOMIC DNA]</scope>
    <source>
        <strain evidence="1 2">DSM 40608</strain>
    </source>
</reference>
<dbReference type="OrthoDB" id="2084645at2"/>
<dbReference type="EMBL" id="MCGQ01000016">
    <property type="protein sequence ID" value="OXY94271.1"/>
    <property type="molecule type" value="Genomic_DNA"/>
</dbReference>
<dbReference type="Proteomes" id="UP000215483">
    <property type="component" value="Unassembled WGS sequence"/>
</dbReference>
<dbReference type="AlphaFoldDB" id="A0A233SF45"/>
<name>A0A233SF45_STRDA</name>
<accession>A0A233SF45</accession>